<dbReference type="Gene3D" id="3.40.50.10090">
    <property type="match status" value="2"/>
</dbReference>
<dbReference type="Gene3D" id="1.10.10.10">
    <property type="entry name" value="Winged helix-like DNA-binding domain superfamily/Winged helix DNA-binding domain"/>
    <property type="match status" value="1"/>
</dbReference>
<keyword evidence="4" id="KW-0456">Lyase</keyword>
<reference evidence="4 5" key="1">
    <citation type="submission" date="2020-01" db="EMBL/GenBank/DDBJ databases">
        <title>Glutamicibacter soli M275.</title>
        <authorList>
            <person name="Meng X."/>
        </authorList>
    </citation>
    <scope>NUCLEOTIDE SEQUENCE [LARGE SCALE GENOMIC DNA]</scope>
    <source>
        <strain evidence="4 5">M275</strain>
    </source>
</reference>
<dbReference type="PANTHER" id="PTHR40082">
    <property type="entry name" value="BLR5956 PROTEIN"/>
    <property type="match status" value="1"/>
</dbReference>
<sequence>MNGAQQLAGFRIAVTSDRRSNELIEALERRGAETAHTPLLRLAPLEDEQFLLGQTRRVIAERPSVLVVTTAYGLRRWFDTAEAAGLGDQLGRALETCRIFTRGAKALGAVRALGLPVAGSAAAGTSEALLQLLHGEVQGASVAVQMHADNDRPLARDIRALGAAHVLKIEPYRWLESSGDPHILTLLDGICAGRFDAVTFTSAPSVHSLLTAAASRGMLPTLIRSFNERVLAATVGPVTAEPLIQAGVRSPLVPQRHRMGAMVLQLATALADQGTLSVDTSRGLCQLRGRTLSLNDEDCTLTPLHAEILRCLLQAGGNVVSRDELATSLSTLPSRHALDMTLSRLRKSLPDPQLITTVIKRGYRIA</sequence>
<dbReference type="AlphaFoldDB" id="A0A6L9G212"/>
<evidence type="ECO:0000313" key="5">
    <source>
        <dbReference type="Proteomes" id="UP000477543"/>
    </source>
</evidence>
<dbReference type="InterPro" id="IPR036388">
    <property type="entry name" value="WH-like_DNA-bd_sf"/>
</dbReference>
<dbReference type="InterPro" id="IPR036108">
    <property type="entry name" value="4pyrrol_syn_uPrphyn_synt_sf"/>
</dbReference>
<dbReference type="EMBL" id="WYDN01000002">
    <property type="protein sequence ID" value="NAZ14915.1"/>
    <property type="molecule type" value="Genomic_DNA"/>
</dbReference>
<dbReference type="NCBIfam" id="NF005568">
    <property type="entry name" value="PRK07239.1"/>
    <property type="match status" value="1"/>
</dbReference>
<evidence type="ECO:0000313" key="4">
    <source>
        <dbReference type="EMBL" id="NAZ14915.1"/>
    </source>
</evidence>
<evidence type="ECO:0000256" key="2">
    <source>
        <dbReference type="PROSITE-ProRule" id="PRU01091"/>
    </source>
</evidence>
<dbReference type="SUPFAM" id="SSF46894">
    <property type="entry name" value="C-terminal effector domain of the bipartite response regulators"/>
    <property type="match status" value="1"/>
</dbReference>
<keyword evidence="1 2" id="KW-0238">DNA-binding</keyword>
<feature type="domain" description="OmpR/PhoB-type" evidence="3">
    <location>
        <begin position="268"/>
        <end position="366"/>
    </location>
</feature>
<dbReference type="EC" id="4.2.1.75" evidence="4"/>
<proteinExistence type="predicted"/>
<dbReference type="CDD" id="cd06578">
    <property type="entry name" value="HemD"/>
    <property type="match status" value="1"/>
</dbReference>
<dbReference type="RefSeq" id="WP_161447195.1">
    <property type="nucleotide sequence ID" value="NZ_WYDN01000002.1"/>
</dbReference>
<dbReference type="GO" id="GO:0006355">
    <property type="term" value="P:regulation of DNA-templated transcription"/>
    <property type="evidence" value="ECO:0007669"/>
    <property type="project" value="InterPro"/>
</dbReference>
<comment type="caution">
    <text evidence="4">The sequence shown here is derived from an EMBL/GenBank/DDBJ whole genome shotgun (WGS) entry which is preliminary data.</text>
</comment>
<dbReference type="Pfam" id="PF02602">
    <property type="entry name" value="HEM4"/>
    <property type="match status" value="1"/>
</dbReference>
<dbReference type="InterPro" id="IPR003754">
    <property type="entry name" value="4pyrrol_synth_uPrphyn_synth"/>
</dbReference>
<dbReference type="PROSITE" id="PS51755">
    <property type="entry name" value="OMPR_PHOB"/>
    <property type="match status" value="1"/>
</dbReference>
<feature type="DNA-binding region" description="OmpR/PhoB-type" evidence="2">
    <location>
        <begin position="268"/>
        <end position="366"/>
    </location>
</feature>
<organism evidence="4 5">
    <name type="scientific">Glutamicibacter soli</name>
    <dbReference type="NCBI Taxonomy" id="453836"/>
    <lineage>
        <taxon>Bacteria</taxon>
        <taxon>Bacillati</taxon>
        <taxon>Actinomycetota</taxon>
        <taxon>Actinomycetes</taxon>
        <taxon>Micrococcales</taxon>
        <taxon>Micrococcaceae</taxon>
        <taxon>Glutamicibacter</taxon>
    </lineage>
</organism>
<dbReference type="Pfam" id="PF00486">
    <property type="entry name" value="Trans_reg_C"/>
    <property type="match status" value="1"/>
</dbReference>
<dbReference type="SMART" id="SM00862">
    <property type="entry name" value="Trans_reg_C"/>
    <property type="match status" value="1"/>
</dbReference>
<gene>
    <name evidence="4" type="ORF">GT020_02395</name>
</gene>
<evidence type="ECO:0000259" key="3">
    <source>
        <dbReference type="PROSITE" id="PS51755"/>
    </source>
</evidence>
<dbReference type="GO" id="GO:0000160">
    <property type="term" value="P:phosphorelay signal transduction system"/>
    <property type="evidence" value="ECO:0007669"/>
    <property type="project" value="InterPro"/>
</dbReference>
<dbReference type="InterPro" id="IPR001867">
    <property type="entry name" value="OmpR/PhoB-type_DNA-bd"/>
</dbReference>
<accession>A0A6L9G212</accession>
<dbReference type="GO" id="GO:0004852">
    <property type="term" value="F:uroporphyrinogen-III synthase activity"/>
    <property type="evidence" value="ECO:0007669"/>
    <property type="project" value="UniProtKB-EC"/>
</dbReference>
<name>A0A6L9G212_9MICC</name>
<protein>
    <submittedName>
        <fullName evidence="4">Uroporphyrinogen-III synthase</fullName>
        <ecNumber evidence="4">4.2.1.75</ecNumber>
    </submittedName>
</protein>
<evidence type="ECO:0000256" key="1">
    <source>
        <dbReference type="ARBA" id="ARBA00023125"/>
    </source>
</evidence>
<dbReference type="InterPro" id="IPR016032">
    <property type="entry name" value="Sig_transdc_resp-reg_C-effctor"/>
</dbReference>
<dbReference type="CDD" id="cd00383">
    <property type="entry name" value="trans_reg_C"/>
    <property type="match status" value="1"/>
</dbReference>
<dbReference type="SUPFAM" id="SSF69618">
    <property type="entry name" value="HemD-like"/>
    <property type="match status" value="1"/>
</dbReference>
<dbReference type="Proteomes" id="UP000477543">
    <property type="component" value="Unassembled WGS sequence"/>
</dbReference>
<dbReference type="GO" id="GO:0006780">
    <property type="term" value="P:uroporphyrinogen III biosynthetic process"/>
    <property type="evidence" value="ECO:0007669"/>
    <property type="project" value="InterPro"/>
</dbReference>
<dbReference type="PANTHER" id="PTHR40082:SF1">
    <property type="entry name" value="BLR5956 PROTEIN"/>
    <property type="match status" value="1"/>
</dbReference>
<dbReference type="GO" id="GO:0003677">
    <property type="term" value="F:DNA binding"/>
    <property type="evidence" value="ECO:0007669"/>
    <property type="project" value="UniProtKB-UniRule"/>
</dbReference>
<dbReference type="InterPro" id="IPR039793">
    <property type="entry name" value="UROS/Hem4"/>
</dbReference>